<dbReference type="KEGG" id="ebh:BSEPE_0616"/>
<evidence type="ECO:0000313" key="1">
    <source>
        <dbReference type="EMBL" id="BAS67621.1"/>
    </source>
</evidence>
<accession>A0A0P0UQY9</accession>
<sequence>MAEYIGQNQEQTGKDISVDFFPVLKVSDFQSRFNNLKETDVDVVSVALIDATDKVSHHLKKIKSKFNDFDTFVNKHELDDAAVRCLFARAVHNFAMGDILSSSITTSDTKYAEDRVSNLQERINMHESQARQAISMLQRKPTILAKVV</sequence>
<dbReference type="InterPro" id="IPR009225">
    <property type="entry name" value="Phage_head_completion_GpL"/>
</dbReference>
<dbReference type="STRING" id="1303921.BSEPE_0616"/>
<evidence type="ECO:0000313" key="2">
    <source>
        <dbReference type="Proteomes" id="UP000067399"/>
    </source>
</evidence>
<name>A0A0P0UQY9_9GAMM</name>
<proteinExistence type="predicted"/>
<organism evidence="1 2">
    <name type="scientific">endosymbiont of Bathymodiolus septemdierum str. Myojin knoll</name>
    <dbReference type="NCBI Taxonomy" id="1303921"/>
    <lineage>
        <taxon>Bacteria</taxon>
        <taxon>Pseudomonadati</taxon>
        <taxon>Pseudomonadota</taxon>
        <taxon>Gammaproteobacteria</taxon>
        <taxon>sulfur-oxidizing symbionts</taxon>
    </lineage>
</organism>
<dbReference type="AlphaFoldDB" id="A0A0P0UQY9"/>
<protein>
    <submittedName>
        <fullName evidence="1">Uncharacterized protein</fullName>
    </submittedName>
</protein>
<dbReference type="EMBL" id="AP013042">
    <property type="protein sequence ID" value="BAS67621.1"/>
    <property type="molecule type" value="Genomic_DNA"/>
</dbReference>
<reference evidence="1 2" key="2">
    <citation type="journal article" date="2016" name="ISME J.">
        <title>Heterogeneous composition of key metabolic gene clusters in a vent mussel symbiont population.</title>
        <authorList>
            <person name="Ikuta T."/>
            <person name="Takaki Y."/>
            <person name="Nagai Y."/>
            <person name="Shimamura S."/>
            <person name="Tsuda M."/>
            <person name="Kawagucci S."/>
            <person name="Aoki Y."/>
            <person name="Inoue K."/>
            <person name="Teruya M."/>
            <person name="Satou K."/>
            <person name="Teruya K."/>
            <person name="Shimoji M."/>
            <person name="Tamotsu H."/>
            <person name="Hirano T."/>
            <person name="Maruyama T."/>
            <person name="Yoshida T."/>
        </authorList>
    </citation>
    <scope>NUCLEOTIDE SEQUENCE [LARGE SCALE GENOMIC DNA]</scope>
    <source>
        <strain evidence="1 2">Myojin Knoll</strain>
    </source>
</reference>
<keyword evidence="2" id="KW-1185">Reference proteome</keyword>
<dbReference type="Pfam" id="PF05926">
    <property type="entry name" value="Phage_GPL"/>
    <property type="match status" value="1"/>
</dbReference>
<dbReference type="OrthoDB" id="5893763at2"/>
<reference evidence="1 2" key="1">
    <citation type="journal article" date="2000" name="Mar. Ecol. Prog. Ser.">
        <title>Phylogenetic characterization of endosymbionts in three hydrothermal vent mussels: influence on host distributions.</title>
        <authorList>
            <person name="Fujiwara Y."/>
            <person name="Takai K."/>
            <person name="Uematsu K."/>
            <person name="Tsuchida S."/>
            <person name="Hunt J.C."/>
            <person name="Hashimoto J."/>
        </authorList>
    </citation>
    <scope>NUCLEOTIDE SEQUENCE [LARGE SCALE GENOMIC DNA]</scope>
    <source>
        <strain evidence="1 2">Myojin Knoll</strain>
    </source>
</reference>
<gene>
    <name evidence="1" type="ORF">BSEPE_0616</name>
</gene>
<dbReference type="Proteomes" id="UP000067399">
    <property type="component" value="Chromosome"/>
</dbReference>
<dbReference type="RefSeq" id="WP_066044001.1">
    <property type="nucleotide sequence ID" value="NZ_AP013042.1"/>
</dbReference>